<accession>A0A024UXF9</accession>
<keyword evidence="3" id="KW-0175">Coiled coil</keyword>
<dbReference type="GO" id="GO:0045893">
    <property type="term" value="P:positive regulation of DNA-templated transcription"/>
    <property type="evidence" value="ECO:0007669"/>
    <property type="project" value="TreeGrafter"/>
</dbReference>
<dbReference type="GO" id="GO:0035097">
    <property type="term" value="C:histone methyltransferase complex"/>
    <property type="evidence" value="ECO:0007669"/>
    <property type="project" value="TreeGrafter"/>
</dbReference>
<dbReference type="EMBL" id="KI925406">
    <property type="protein sequence ID" value="ETW14934.1"/>
    <property type="molecule type" value="Genomic_DNA"/>
</dbReference>
<evidence type="ECO:0000256" key="2">
    <source>
        <dbReference type="ARBA" id="ARBA00023163"/>
    </source>
</evidence>
<dbReference type="AlphaFoldDB" id="A0A024UXF9"/>
<evidence type="ECO:0000256" key="1">
    <source>
        <dbReference type="ARBA" id="ARBA00023015"/>
    </source>
</evidence>
<keyword evidence="2" id="KW-0804">Transcription</keyword>
<dbReference type="GO" id="GO:0042800">
    <property type="term" value="F:histone H3K4 methyltransferase activity"/>
    <property type="evidence" value="ECO:0007669"/>
    <property type="project" value="TreeGrafter"/>
</dbReference>
<sequence length="837" mass="101016">MNKLKVKENTLDEKNEDDAVIYIYIDKIVNLSKKHFTNLSFCVRFYKDEKYTYKSFDLKNEMIFDTLLSSKKKLCDMQEVIIEVWHEREVDKKKRKKKKEKEKEKKKKKNMIENNMVEEKVKDCVGILKINVKEINENKNIMYLEKYNELTFRFYDDINFMFRVLLIRGLKDMYSNIFLFCKKYIENYEIDSRNFLLKDKNDIDPNGINIRKGNIKKKIKKMKNINNVNNINRNDNINSSNEYDVRSNSFLSISEQYFMYDSTNIYNNEYYIYEIQREVLKKGIRSNVIINGVLKRMRQKMEMNNVNKEISKRKFNTKNVDSDHLSELCKYVMNDSYDELDHRENMYTFKMNIMNKEKTKNKCNNNRKNNKKNKNNNNNENKRENYNYSYNNYNETNSIYDDNIYYNNRNYLNIDFVKEELLLWNMNEEVVNLLICDIKTNCIKDKYILKSFFEEYIEKIYTKWEKLSNKIFVKNKKNMNINDICEYIDSLYIDDENYINKEEFFLFFEDIGTIFVDSNIFDELCLLFYDKKKELIHFSLFVSLIIKKGVEELKNMIYGYDILLKLFDFLYMEHISMEYLENELFKISLDKKNFYSEKIKKNISRNILIDSNINYNKNKKPNDNLYMFLNEEDNICSCTSLHFLHSISFILKKFNNNNFTTYDLFFLVKYIIQNQNNYVLSDTYIFVNVIKGIETINITYFLSLYYIYINQNKNNIQLRENQENDTSEKICDDNLNNVITIERNQTLEKPLHSLYNDNSLCISYSEKKSGYISSYGSVYKENRKCSNTLGNVDRNKNVVEVYHNEKGCINNMIKNDDENIPCEKNKVTTTRKVTNEF</sequence>
<dbReference type="PANTHER" id="PTHR45838:SF4">
    <property type="entry name" value="HISTONE-LYSINE N-METHYLTRANSFERASE TRITHORAX"/>
    <property type="match status" value="1"/>
</dbReference>
<reference evidence="5 6" key="1">
    <citation type="submission" date="2013-02" db="EMBL/GenBank/DDBJ databases">
        <title>The Genome Annotation of Plasmodium falciparum Vietnam Oak-Knoll (FVO).</title>
        <authorList>
            <consortium name="The Broad Institute Genome Sequencing Platform"/>
            <consortium name="The Broad Institute Genome Sequencing Center for Infectious Disease"/>
            <person name="Neafsey D."/>
            <person name="Hoffman S."/>
            <person name="Volkman S."/>
            <person name="Rosenthal P."/>
            <person name="Walker B."/>
            <person name="Young S.K."/>
            <person name="Zeng Q."/>
            <person name="Gargeya S."/>
            <person name="Fitzgerald M."/>
            <person name="Haas B."/>
            <person name="Abouelleil A."/>
            <person name="Allen A.W."/>
            <person name="Alvarado L."/>
            <person name="Arachchi H.M."/>
            <person name="Berlin A.M."/>
            <person name="Chapman S.B."/>
            <person name="Gainer-Dewar J."/>
            <person name="Goldberg J."/>
            <person name="Griggs A."/>
            <person name="Gujja S."/>
            <person name="Hansen M."/>
            <person name="Howarth C."/>
            <person name="Imamovic A."/>
            <person name="Ireland A."/>
            <person name="Larimer J."/>
            <person name="McCowan C."/>
            <person name="Murphy C."/>
            <person name="Pearson M."/>
            <person name="Poon T.W."/>
            <person name="Priest M."/>
            <person name="Roberts A."/>
            <person name="Saif S."/>
            <person name="Shea T."/>
            <person name="Sisk P."/>
            <person name="Sykes S."/>
            <person name="Wortman J."/>
            <person name="Nusbaum C."/>
            <person name="Birren B."/>
        </authorList>
    </citation>
    <scope>NUCLEOTIDE SEQUENCE [LARGE SCALE GENOMIC DNA]</scope>
    <source>
        <strain evidence="6">Vietnam Oak-Knoll (FVO)</strain>
    </source>
</reference>
<reference evidence="5 6" key="2">
    <citation type="submission" date="2013-02" db="EMBL/GenBank/DDBJ databases">
        <title>The Genome Sequence of Plasmodium falciparum Vietnam Oak-Knoll (FVO).</title>
        <authorList>
            <consortium name="The Broad Institute Genome Sequencing Platform"/>
            <consortium name="The Broad Institute Genome Sequencing Center for Infectious Disease"/>
            <person name="Neafsey D."/>
            <person name="Cheeseman I."/>
            <person name="Volkman S."/>
            <person name="Adams J."/>
            <person name="Walker B."/>
            <person name="Young S.K."/>
            <person name="Zeng Q."/>
            <person name="Gargeya S."/>
            <person name="Fitzgerald M."/>
            <person name="Haas B."/>
            <person name="Abouelleil A."/>
            <person name="Alvarado L."/>
            <person name="Arachchi H.M."/>
            <person name="Berlin A.M."/>
            <person name="Chapman S.B."/>
            <person name="Dewar J."/>
            <person name="Goldberg J."/>
            <person name="Griggs A."/>
            <person name="Gujja S."/>
            <person name="Hansen M."/>
            <person name="Howarth C."/>
            <person name="Imamovic A."/>
            <person name="Larimer J."/>
            <person name="McCowan C."/>
            <person name="Murphy C."/>
            <person name="Neiman D."/>
            <person name="Pearson M."/>
            <person name="Priest M."/>
            <person name="Roberts A."/>
            <person name="Saif S."/>
            <person name="Shea T."/>
            <person name="Sisk P."/>
            <person name="Sykes S."/>
            <person name="Wortman J."/>
            <person name="Nusbaum C."/>
            <person name="Birren B."/>
        </authorList>
    </citation>
    <scope>NUCLEOTIDE SEQUENCE [LARGE SCALE GENOMIC DNA]</scope>
    <source>
        <strain evidence="6">Vietnam Oak-Knoll (FVO)</strain>
    </source>
</reference>
<feature type="non-terminal residue" evidence="5">
    <location>
        <position position="837"/>
    </location>
</feature>
<gene>
    <name evidence="5" type="ORF">PFFVO_06154</name>
</gene>
<keyword evidence="1" id="KW-0805">Transcription regulation</keyword>
<evidence type="ECO:0000256" key="3">
    <source>
        <dbReference type="SAM" id="Coils"/>
    </source>
</evidence>
<name>A0A024UXF9_PLAFA</name>
<evidence type="ECO:0000256" key="4">
    <source>
        <dbReference type="SAM" id="MobiDB-lite"/>
    </source>
</evidence>
<evidence type="ECO:0000313" key="6">
    <source>
        <dbReference type="Proteomes" id="UP000030690"/>
    </source>
</evidence>
<dbReference type="Proteomes" id="UP000030690">
    <property type="component" value="Unassembled WGS sequence"/>
</dbReference>
<evidence type="ECO:0000313" key="5">
    <source>
        <dbReference type="EMBL" id="ETW14934.1"/>
    </source>
</evidence>
<protein>
    <submittedName>
        <fullName evidence="5">Uncharacterized protein</fullName>
    </submittedName>
</protein>
<dbReference type="PANTHER" id="PTHR45838">
    <property type="entry name" value="HISTONE-LYSINE-N-METHYLTRANSFERASE 2 KMT2 FAMILY MEMBER"/>
    <property type="match status" value="1"/>
</dbReference>
<feature type="coiled-coil region" evidence="3">
    <location>
        <begin position="87"/>
        <end position="118"/>
    </location>
</feature>
<organism evidence="5 6">
    <name type="scientific">Plasmodium falciparum Vietnam Oak-Knoll</name>
    <name type="common">FVO</name>
    <dbReference type="NCBI Taxonomy" id="1036723"/>
    <lineage>
        <taxon>Eukaryota</taxon>
        <taxon>Sar</taxon>
        <taxon>Alveolata</taxon>
        <taxon>Apicomplexa</taxon>
        <taxon>Aconoidasida</taxon>
        <taxon>Haemosporida</taxon>
        <taxon>Plasmodiidae</taxon>
        <taxon>Plasmodium</taxon>
        <taxon>Plasmodium (Laverania)</taxon>
    </lineage>
</organism>
<feature type="region of interest" description="Disordered" evidence="4">
    <location>
        <begin position="358"/>
        <end position="386"/>
    </location>
</feature>
<proteinExistence type="predicted"/>